<keyword evidence="4 5" id="KW-0472">Membrane</keyword>
<gene>
    <name evidence="6" type="ORF">DdX_11344</name>
</gene>
<evidence type="ECO:0000256" key="4">
    <source>
        <dbReference type="ARBA" id="ARBA00023136"/>
    </source>
</evidence>
<dbReference type="InterPro" id="IPR005828">
    <property type="entry name" value="MFS_sugar_transport-like"/>
</dbReference>
<dbReference type="GO" id="GO:0016020">
    <property type="term" value="C:membrane"/>
    <property type="evidence" value="ECO:0007669"/>
    <property type="project" value="UniProtKB-SubCell"/>
</dbReference>
<feature type="transmembrane region" description="Helical" evidence="5">
    <location>
        <begin position="59"/>
        <end position="78"/>
    </location>
</feature>
<keyword evidence="7" id="KW-1185">Reference proteome</keyword>
<dbReference type="InterPro" id="IPR036259">
    <property type="entry name" value="MFS_trans_sf"/>
</dbReference>
<sequence length="119" mass="13565">MTSTPGTVTKFDNATLQVSFEEDDYDARERGWMFSAVAIGGIIGILPTPFLITRFGLRTIYTICGLFSAIFTFTMPFTEKTFGFTAIFIMRFVQVSNSFVILYAKVIDYVPYIFKQNEF</sequence>
<comment type="subcellular location">
    <subcellularLocation>
        <location evidence="1">Membrane</location>
    </subcellularLocation>
</comment>
<feature type="transmembrane region" description="Helical" evidence="5">
    <location>
        <begin position="32"/>
        <end position="52"/>
    </location>
</feature>
<feature type="transmembrane region" description="Helical" evidence="5">
    <location>
        <begin position="84"/>
        <end position="104"/>
    </location>
</feature>
<dbReference type="EMBL" id="JAKKPZ010000031">
    <property type="protein sequence ID" value="KAI1709273.1"/>
    <property type="molecule type" value="Genomic_DNA"/>
</dbReference>
<name>A0AAD4MWW9_9BILA</name>
<evidence type="ECO:0000256" key="3">
    <source>
        <dbReference type="ARBA" id="ARBA00022989"/>
    </source>
</evidence>
<keyword evidence="3 5" id="KW-1133">Transmembrane helix</keyword>
<reference evidence="6" key="1">
    <citation type="submission" date="2022-01" db="EMBL/GenBank/DDBJ databases">
        <title>Genome Sequence Resource for Two Populations of Ditylenchus destructor, the Migratory Endoparasitic Phytonematode.</title>
        <authorList>
            <person name="Zhang H."/>
            <person name="Lin R."/>
            <person name="Xie B."/>
        </authorList>
    </citation>
    <scope>NUCLEOTIDE SEQUENCE</scope>
    <source>
        <strain evidence="6">BazhouSP</strain>
    </source>
</reference>
<evidence type="ECO:0000256" key="5">
    <source>
        <dbReference type="SAM" id="Phobius"/>
    </source>
</evidence>
<keyword evidence="6" id="KW-0762">Sugar transport</keyword>
<dbReference type="Proteomes" id="UP001201812">
    <property type="component" value="Unassembled WGS sequence"/>
</dbReference>
<evidence type="ECO:0000313" key="7">
    <source>
        <dbReference type="Proteomes" id="UP001201812"/>
    </source>
</evidence>
<dbReference type="AlphaFoldDB" id="A0AAD4MWW9"/>
<evidence type="ECO:0000256" key="1">
    <source>
        <dbReference type="ARBA" id="ARBA00004370"/>
    </source>
</evidence>
<dbReference type="GO" id="GO:0022857">
    <property type="term" value="F:transmembrane transporter activity"/>
    <property type="evidence" value="ECO:0007669"/>
    <property type="project" value="InterPro"/>
</dbReference>
<accession>A0AAD4MWW9</accession>
<keyword evidence="2 5" id="KW-0812">Transmembrane</keyword>
<dbReference type="PANTHER" id="PTHR45757">
    <property type="entry name" value="PROTEIN CBG23364-RELATED"/>
    <property type="match status" value="1"/>
</dbReference>
<protein>
    <submittedName>
        <fullName evidence="6">Sugar transporter domain-containing protein</fullName>
    </submittedName>
</protein>
<organism evidence="6 7">
    <name type="scientific">Ditylenchus destructor</name>
    <dbReference type="NCBI Taxonomy" id="166010"/>
    <lineage>
        <taxon>Eukaryota</taxon>
        <taxon>Metazoa</taxon>
        <taxon>Ecdysozoa</taxon>
        <taxon>Nematoda</taxon>
        <taxon>Chromadorea</taxon>
        <taxon>Rhabditida</taxon>
        <taxon>Tylenchina</taxon>
        <taxon>Tylenchomorpha</taxon>
        <taxon>Sphaerularioidea</taxon>
        <taxon>Anguinidae</taxon>
        <taxon>Anguininae</taxon>
        <taxon>Ditylenchus</taxon>
    </lineage>
</organism>
<proteinExistence type="predicted"/>
<evidence type="ECO:0000313" key="6">
    <source>
        <dbReference type="EMBL" id="KAI1709273.1"/>
    </source>
</evidence>
<keyword evidence="6" id="KW-0813">Transport</keyword>
<dbReference type="Pfam" id="PF00083">
    <property type="entry name" value="Sugar_tr"/>
    <property type="match status" value="1"/>
</dbReference>
<evidence type="ECO:0000256" key="2">
    <source>
        <dbReference type="ARBA" id="ARBA00022692"/>
    </source>
</evidence>
<comment type="caution">
    <text evidence="6">The sequence shown here is derived from an EMBL/GenBank/DDBJ whole genome shotgun (WGS) entry which is preliminary data.</text>
</comment>
<dbReference type="Gene3D" id="1.20.1250.20">
    <property type="entry name" value="MFS general substrate transporter like domains"/>
    <property type="match status" value="1"/>
</dbReference>
<dbReference type="SUPFAM" id="SSF103473">
    <property type="entry name" value="MFS general substrate transporter"/>
    <property type="match status" value="1"/>
</dbReference>